<dbReference type="Proteomes" id="UP001596087">
    <property type="component" value="Unassembled WGS sequence"/>
</dbReference>
<name>A0ABW0BDZ4_9ACTN</name>
<dbReference type="Gene3D" id="3.10.450.50">
    <property type="match status" value="1"/>
</dbReference>
<protein>
    <submittedName>
        <fullName evidence="1">Nuclear transport factor 2 family protein</fullName>
    </submittedName>
</protein>
<keyword evidence="2" id="KW-1185">Reference proteome</keyword>
<accession>A0ABW0BDZ4</accession>
<dbReference type="InterPro" id="IPR032710">
    <property type="entry name" value="NTF2-like_dom_sf"/>
</dbReference>
<organism evidence="1 2">
    <name type="scientific">Nocardioides taihuensis</name>
    <dbReference type="NCBI Taxonomy" id="1835606"/>
    <lineage>
        <taxon>Bacteria</taxon>
        <taxon>Bacillati</taxon>
        <taxon>Actinomycetota</taxon>
        <taxon>Actinomycetes</taxon>
        <taxon>Propionibacteriales</taxon>
        <taxon>Nocardioidaceae</taxon>
        <taxon>Nocardioides</taxon>
    </lineage>
</organism>
<dbReference type="SUPFAM" id="SSF54427">
    <property type="entry name" value="NTF2-like"/>
    <property type="match status" value="1"/>
</dbReference>
<reference evidence="2" key="1">
    <citation type="journal article" date="2019" name="Int. J. Syst. Evol. Microbiol.">
        <title>The Global Catalogue of Microorganisms (GCM) 10K type strain sequencing project: providing services to taxonomists for standard genome sequencing and annotation.</title>
        <authorList>
            <consortium name="The Broad Institute Genomics Platform"/>
            <consortium name="The Broad Institute Genome Sequencing Center for Infectious Disease"/>
            <person name="Wu L."/>
            <person name="Ma J."/>
        </authorList>
    </citation>
    <scope>NUCLEOTIDE SEQUENCE [LARGE SCALE GENOMIC DNA]</scope>
    <source>
        <strain evidence="2">DFY41</strain>
    </source>
</reference>
<dbReference type="RefSeq" id="WP_378586085.1">
    <property type="nucleotide sequence ID" value="NZ_JBHSKD010000002.1"/>
</dbReference>
<proteinExistence type="predicted"/>
<evidence type="ECO:0000313" key="1">
    <source>
        <dbReference type="EMBL" id="MFC5175393.1"/>
    </source>
</evidence>
<comment type="caution">
    <text evidence="1">The sequence shown here is derived from an EMBL/GenBank/DDBJ whole genome shotgun (WGS) entry which is preliminary data.</text>
</comment>
<sequence>MDEDERRGQLLRHWEFAGSDQDITHEIYAEDAVLEFPQSGERFVGVASFKPWREQYPEPVEFRTVSLRGSGDLWVVENLISYDGRPWQPTVNILEFRGDEVVRESIYITETWEAPEWRAPWRDTTGGRGAHEES</sequence>
<evidence type="ECO:0000313" key="2">
    <source>
        <dbReference type="Proteomes" id="UP001596087"/>
    </source>
</evidence>
<gene>
    <name evidence="1" type="ORF">ACFPGP_01835</name>
</gene>
<dbReference type="EMBL" id="JBHSKD010000002">
    <property type="protein sequence ID" value="MFC5175393.1"/>
    <property type="molecule type" value="Genomic_DNA"/>
</dbReference>